<feature type="binding site" evidence="10">
    <location>
        <position position="284"/>
    </location>
    <ligand>
        <name>Mg(2+)</name>
        <dbReference type="ChEBI" id="CHEBI:18420"/>
        <label>2</label>
    </ligand>
</feature>
<evidence type="ECO:0000313" key="13">
    <source>
        <dbReference type="EMBL" id="RDL01069.1"/>
    </source>
</evidence>
<keyword evidence="10" id="KW-0963">Cytoplasm</keyword>
<evidence type="ECO:0000256" key="11">
    <source>
        <dbReference type="RuleBase" id="RU000609"/>
    </source>
</evidence>
<evidence type="ECO:0000256" key="2">
    <source>
        <dbReference type="ARBA" id="ARBA00011881"/>
    </source>
</evidence>
<organism evidence="13 14">
    <name type="scientific">Weissella soli</name>
    <dbReference type="NCBI Taxonomy" id="155866"/>
    <lineage>
        <taxon>Bacteria</taxon>
        <taxon>Bacillati</taxon>
        <taxon>Bacillota</taxon>
        <taxon>Bacilli</taxon>
        <taxon>Lactobacillales</taxon>
        <taxon>Lactobacillaceae</taxon>
        <taxon>Weissella</taxon>
    </lineage>
</organism>
<evidence type="ECO:0000256" key="1">
    <source>
        <dbReference type="ARBA" id="ARBA00005765"/>
    </source>
</evidence>
<dbReference type="GO" id="GO:0000287">
    <property type="term" value="F:magnesium ion binding"/>
    <property type="evidence" value="ECO:0007669"/>
    <property type="project" value="UniProtKB-UniRule"/>
</dbReference>
<gene>
    <name evidence="10" type="primary">xylA</name>
    <name evidence="13" type="ORF">DFP99_1540</name>
</gene>
<dbReference type="EC" id="5.3.1.5" evidence="3 10"/>
<feature type="active site" evidence="10">
    <location>
        <position position="114"/>
    </location>
</feature>
<keyword evidence="8 10" id="KW-0119">Carbohydrate metabolism</keyword>
<reference evidence="13 14" key="1">
    <citation type="submission" date="2018-07" db="EMBL/GenBank/DDBJ databases">
        <title>Genomic Encyclopedia of Type Strains, Phase III (KMG-III): the genomes of soil and plant-associated and newly described type strains.</title>
        <authorList>
            <person name="Whitman W."/>
        </authorList>
    </citation>
    <scope>NUCLEOTIDE SEQUENCE [LARGE SCALE GENOMIC DNA]</scope>
    <source>
        <strain evidence="13 14">CECT 7031</strain>
    </source>
</reference>
<feature type="binding site" evidence="10">
    <location>
        <position position="245"/>
    </location>
    <ligand>
        <name>Mg(2+)</name>
        <dbReference type="ChEBI" id="CHEBI:18420"/>
        <label>1</label>
    </ligand>
</feature>
<evidence type="ECO:0000256" key="3">
    <source>
        <dbReference type="ARBA" id="ARBA00011958"/>
    </source>
</evidence>
<dbReference type="SUPFAM" id="SSF51658">
    <property type="entry name" value="Xylose isomerase-like"/>
    <property type="match status" value="1"/>
</dbReference>
<dbReference type="HAMAP" id="MF_00455">
    <property type="entry name" value="Xylose_isom_A"/>
    <property type="match status" value="1"/>
</dbReference>
<dbReference type="GO" id="GO:0005737">
    <property type="term" value="C:cytoplasm"/>
    <property type="evidence" value="ECO:0007669"/>
    <property type="project" value="UniProtKB-SubCell"/>
</dbReference>
<dbReference type="NCBIfam" id="NF003998">
    <property type="entry name" value="PRK05474.1"/>
    <property type="match status" value="1"/>
</dbReference>
<feature type="binding site" evidence="10">
    <location>
        <position position="358"/>
    </location>
    <ligand>
        <name>Mg(2+)</name>
        <dbReference type="ChEBI" id="CHEBI:18420"/>
        <label>1</label>
    </ligand>
</feature>
<evidence type="ECO:0000256" key="7">
    <source>
        <dbReference type="ARBA" id="ARBA00023235"/>
    </source>
</evidence>
<feature type="binding site" evidence="10">
    <location>
        <position position="326"/>
    </location>
    <ligand>
        <name>Mg(2+)</name>
        <dbReference type="ChEBI" id="CHEBI:18420"/>
        <label>2</label>
    </ligand>
</feature>
<evidence type="ECO:0000256" key="6">
    <source>
        <dbReference type="ARBA" id="ARBA00022723"/>
    </source>
</evidence>
<dbReference type="PROSITE" id="PS51415">
    <property type="entry name" value="XYLOSE_ISOMERASE"/>
    <property type="match status" value="1"/>
</dbReference>
<comment type="similarity">
    <text evidence="1 10 11">Belongs to the xylose isomerase family.</text>
</comment>
<comment type="catalytic activity">
    <reaction evidence="9 10 11">
        <text>alpha-D-xylose = alpha-D-xylulofuranose</text>
        <dbReference type="Rhea" id="RHEA:22816"/>
        <dbReference type="ChEBI" id="CHEBI:28518"/>
        <dbReference type="ChEBI" id="CHEBI:188998"/>
        <dbReference type="EC" id="5.3.1.5"/>
    </reaction>
</comment>
<evidence type="ECO:0000256" key="8">
    <source>
        <dbReference type="ARBA" id="ARBA00023277"/>
    </source>
</evidence>
<dbReference type="GO" id="GO:0009045">
    <property type="term" value="F:xylose isomerase activity"/>
    <property type="evidence" value="ECO:0007669"/>
    <property type="project" value="UniProtKB-UniRule"/>
</dbReference>
<accession>A0A288Q750</accession>
<dbReference type="PANTHER" id="PTHR48408">
    <property type="match status" value="1"/>
</dbReference>
<keyword evidence="5 10" id="KW-0859">Xylose metabolism</keyword>
<feature type="binding site" evidence="10">
    <location>
        <position position="281"/>
    </location>
    <ligand>
        <name>Mg(2+)</name>
        <dbReference type="ChEBI" id="CHEBI:18420"/>
        <label>1</label>
    </ligand>
</feature>
<keyword evidence="14" id="KW-1185">Reference proteome</keyword>
<evidence type="ECO:0000256" key="5">
    <source>
        <dbReference type="ARBA" id="ARBA00022629"/>
    </source>
</evidence>
<dbReference type="AlphaFoldDB" id="A0A288Q750"/>
<keyword evidence="7 10" id="KW-0413">Isomerase</keyword>
<dbReference type="NCBIfam" id="TIGR02630">
    <property type="entry name" value="xylose_isom_A"/>
    <property type="match status" value="1"/>
</dbReference>
<dbReference type="PANTHER" id="PTHR48408:SF1">
    <property type="entry name" value="XYLOSE ISOMERASE"/>
    <property type="match status" value="1"/>
</dbReference>
<comment type="cofactor">
    <cofactor evidence="10">
        <name>Mg(2+)</name>
        <dbReference type="ChEBI" id="CHEBI:18420"/>
    </cofactor>
    <text evidence="10">Binds 2 magnesium ions per subunit.</text>
</comment>
<comment type="subunit">
    <text evidence="2 10 12">Homotetramer.</text>
</comment>
<dbReference type="KEGG" id="wso:WSWS_01476"/>
<dbReference type="InterPro" id="IPR013452">
    <property type="entry name" value="Xylose_isom_bac"/>
</dbReference>
<evidence type="ECO:0000256" key="12">
    <source>
        <dbReference type="RuleBase" id="RU000610"/>
    </source>
</evidence>
<sequence length="476" mass="53698">MAELFDFPKVEFIDGAKGLDFRTAKGYNFYNPEEEFTNPVTGETKAMKDWLKFSVAYWHTMDQRLVDPFGEGTAVRPWDVNGVDDMSDLDHAIAKVDYMFEFMDKLGVEYFAFHDRDLAPEGATLAETNANLDKVVDRIEVKMQETGKKLLWNTSSLFTNKRFLAGGATTPFADVFAYAAAQIKHSLEIAKRLDSESYVFWGGREGYESLLNTDTKRELDHIAAFFKLAKEYAEEIGYTGQFLIEPKPKEPTDHQYDTDVQTTIAFLKTYGLDDVFKLNLEGNHAYLAGHKFEHEARFAREAINSKGESLLGSLDANMGDKQTGWDIDEFPNDIYEATFVMLEFIKNGGLPTGGLNFDSKVRRASFKPEDLFYGHMAGMDVYAAGFRVASKLIEDGALDNIVTERYSSFDEGIFKDFDVASRKNEASPIKLADFEDYVLNKTDEEVFASVKSAHLEAIKATVNNYIYAVLGSTFAK</sequence>
<dbReference type="InterPro" id="IPR036237">
    <property type="entry name" value="Xyl_isomerase-like_sf"/>
</dbReference>
<feature type="binding site" evidence="10">
    <location>
        <position position="281"/>
    </location>
    <ligand>
        <name>Mg(2+)</name>
        <dbReference type="ChEBI" id="CHEBI:18420"/>
        <label>2</label>
    </ligand>
</feature>
<evidence type="ECO:0000313" key="14">
    <source>
        <dbReference type="Proteomes" id="UP000254912"/>
    </source>
</evidence>
<proteinExistence type="inferred from homology"/>
<feature type="binding site" evidence="10">
    <location>
        <position position="315"/>
    </location>
    <ligand>
        <name>Mg(2+)</name>
        <dbReference type="ChEBI" id="CHEBI:18420"/>
        <label>1</label>
    </ligand>
</feature>
<dbReference type="Gene3D" id="3.20.20.150">
    <property type="entry name" value="Divalent-metal-dependent TIM barrel enzymes"/>
    <property type="match status" value="1"/>
</dbReference>
<keyword evidence="10" id="KW-0460">Magnesium</keyword>
<feature type="active site" evidence="10">
    <location>
        <position position="117"/>
    </location>
</feature>
<evidence type="ECO:0000256" key="4">
    <source>
        <dbReference type="ARBA" id="ARBA00018232"/>
    </source>
</evidence>
<evidence type="ECO:0000256" key="10">
    <source>
        <dbReference type="HAMAP-Rule" id="MF_00455"/>
    </source>
</evidence>
<name>A0A288Q750_9LACO</name>
<dbReference type="GeneID" id="94546660"/>
<keyword evidence="6 10" id="KW-0479">Metal-binding</keyword>
<dbReference type="InterPro" id="IPR001998">
    <property type="entry name" value="Xylose_isomerase"/>
</dbReference>
<comment type="subcellular location">
    <subcellularLocation>
        <location evidence="10 12">Cytoplasm</location>
    </subcellularLocation>
</comment>
<dbReference type="Proteomes" id="UP000254912">
    <property type="component" value="Unassembled WGS sequence"/>
</dbReference>
<dbReference type="OrthoDB" id="9763981at2"/>
<comment type="caution">
    <text evidence="13">The sequence shown here is derived from an EMBL/GenBank/DDBJ whole genome shotgun (WGS) entry which is preliminary data.</text>
</comment>
<dbReference type="GO" id="GO:0042732">
    <property type="term" value="P:D-xylose metabolic process"/>
    <property type="evidence" value="ECO:0007669"/>
    <property type="project" value="UniProtKB-UniRule"/>
</dbReference>
<feature type="binding site" evidence="10">
    <location>
        <position position="328"/>
    </location>
    <ligand>
        <name>Mg(2+)</name>
        <dbReference type="ChEBI" id="CHEBI:18420"/>
        <label>2</label>
    </ligand>
</feature>
<evidence type="ECO:0000256" key="9">
    <source>
        <dbReference type="ARBA" id="ARBA00033659"/>
    </source>
</evidence>
<dbReference type="EMBL" id="QRAS01000005">
    <property type="protein sequence ID" value="RDL01069.1"/>
    <property type="molecule type" value="Genomic_DNA"/>
</dbReference>
<dbReference type="PRINTS" id="PR00688">
    <property type="entry name" value="XYLOSISMRASE"/>
</dbReference>
<dbReference type="RefSeq" id="WP_070230638.1">
    <property type="nucleotide sequence ID" value="NZ_BJYO01000007.1"/>
</dbReference>
<protein>
    <recommendedName>
        <fullName evidence="4 10">Xylose isomerase</fullName>
        <ecNumber evidence="3 10">5.3.1.5</ecNumber>
    </recommendedName>
</protein>